<feature type="region of interest" description="Disordered" evidence="2">
    <location>
        <begin position="23"/>
        <end position="87"/>
    </location>
</feature>
<feature type="compositionally biased region" description="Gly residues" evidence="2">
    <location>
        <begin position="556"/>
        <end position="575"/>
    </location>
</feature>
<feature type="compositionally biased region" description="Low complexity" evidence="2">
    <location>
        <begin position="45"/>
        <end position="56"/>
    </location>
</feature>
<feature type="compositionally biased region" description="Gly residues" evidence="2">
    <location>
        <begin position="525"/>
        <end position="539"/>
    </location>
</feature>
<feature type="compositionally biased region" description="Basic residues" evidence="2">
    <location>
        <begin position="26"/>
        <end position="35"/>
    </location>
</feature>
<reference evidence="3" key="1">
    <citation type="submission" date="2020-02" db="EMBL/GenBank/DDBJ databases">
        <authorList>
            <person name="Palmer J.M."/>
        </authorList>
    </citation>
    <scope>NUCLEOTIDE SEQUENCE</scope>
    <source>
        <strain evidence="3">EPUS1.4</strain>
        <tissue evidence="3">Thallus</tissue>
    </source>
</reference>
<name>A0A8H7E6H9_9EURO</name>
<evidence type="ECO:0000313" key="4">
    <source>
        <dbReference type="Proteomes" id="UP000606974"/>
    </source>
</evidence>
<sequence length="584" mass="61292">MLPVSKKSVPSLCLPAFRISGVRQRGASRLHQPRSAKRDSKRIASSKQSYPSRSSSLHINKPEPSPAQAQGTPSSTPSISDALASASPSENNLLAPVHIPEDPDAVLKETHPATSILANSGLVVQRQIEMMNILLGFEQANRYVIMDPHGNHVGYMAEHDGGFGRSVGRQMLRTHRAFTTHIFNREQKEVLRFHRPFSVINSQIRVYDPLQSASWLPSPAGSPARTSHAMISGATDQPAQISTLPLSDMRIIGEVQSQWAPLKRKYNLFLFHRPPGETSTPLSATGLDLSAAQQAQVAAQSSGADEGQYVQFAYIEEPPLSWDFSLHSSSNKLIGSVNRNFAGFAREIFTDTGVYALRMDAAGLEEEASKRHIISKTAHGEKEYKDVVAGEKGEMGMTLDQRAVMLATAVTVDYDYFSRHSHGSGMGMMPLWMGGGEAAEGGAAAGAAVGGAEASEAGAAAGGAGRAVGGAVGVEEGAIAGAGSIAGYEAMQRGMGGKAPQQPPPVDDASPQAPAQQDGDMWGQQDGGPDGWGGQGEGAGKGEDVWGQDGQDPWSGQGGDVGGGSGGGGDGGGSGWSIWDIFGE</sequence>
<feature type="region of interest" description="Disordered" evidence="2">
    <location>
        <begin position="494"/>
        <end position="584"/>
    </location>
</feature>
<comment type="caution">
    <text evidence="3">The sequence shown here is derived from an EMBL/GenBank/DDBJ whole genome shotgun (WGS) entry which is preliminary data.</text>
</comment>
<accession>A0A8H7E6H9</accession>
<dbReference type="InterPro" id="IPR005552">
    <property type="entry name" value="Scramblase"/>
</dbReference>
<gene>
    <name evidence="3" type="ORF">GJ744_006946</name>
</gene>
<protein>
    <recommendedName>
        <fullName evidence="5">Scramblase-domain-containing protein</fullName>
    </recommendedName>
</protein>
<comment type="similarity">
    <text evidence="1">Belongs to the phospholipid scramblase family.</text>
</comment>
<proteinExistence type="inferred from homology"/>
<feature type="compositionally biased region" description="Polar residues" evidence="2">
    <location>
        <begin position="67"/>
        <end position="79"/>
    </location>
</feature>
<dbReference type="GO" id="GO:0017128">
    <property type="term" value="F:phospholipid scramblase activity"/>
    <property type="evidence" value="ECO:0007669"/>
    <property type="project" value="InterPro"/>
</dbReference>
<dbReference type="OrthoDB" id="191150at2759"/>
<evidence type="ECO:0000256" key="1">
    <source>
        <dbReference type="ARBA" id="ARBA00005350"/>
    </source>
</evidence>
<dbReference type="Pfam" id="PF03803">
    <property type="entry name" value="Scramblase"/>
    <property type="match status" value="2"/>
</dbReference>
<keyword evidence="4" id="KW-1185">Reference proteome</keyword>
<dbReference type="PANTHER" id="PTHR23248:SF9">
    <property type="entry name" value="PHOSPHOLIPID SCRAMBLASE"/>
    <property type="match status" value="1"/>
</dbReference>
<dbReference type="GO" id="GO:0005886">
    <property type="term" value="C:plasma membrane"/>
    <property type="evidence" value="ECO:0007669"/>
    <property type="project" value="TreeGrafter"/>
</dbReference>
<evidence type="ECO:0008006" key="5">
    <source>
        <dbReference type="Google" id="ProtNLM"/>
    </source>
</evidence>
<dbReference type="Proteomes" id="UP000606974">
    <property type="component" value="Unassembled WGS sequence"/>
</dbReference>
<dbReference type="PANTHER" id="PTHR23248">
    <property type="entry name" value="PHOSPHOLIPID SCRAMBLASE-RELATED"/>
    <property type="match status" value="1"/>
</dbReference>
<evidence type="ECO:0000313" key="3">
    <source>
        <dbReference type="EMBL" id="KAF7510250.1"/>
    </source>
</evidence>
<organism evidence="3 4">
    <name type="scientific">Endocarpon pusillum</name>
    <dbReference type="NCBI Taxonomy" id="364733"/>
    <lineage>
        <taxon>Eukaryota</taxon>
        <taxon>Fungi</taxon>
        <taxon>Dikarya</taxon>
        <taxon>Ascomycota</taxon>
        <taxon>Pezizomycotina</taxon>
        <taxon>Eurotiomycetes</taxon>
        <taxon>Chaetothyriomycetidae</taxon>
        <taxon>Verrucariales</taxon>
        <taxon>Verrucariaceae</taxon>
        <taxon>Endocarpon</taxon>
    </lineage>
</organism>
<dbReference type="AlphaFoldDB" id="A0A8H7E6H9"/>
<evidence type="ECO:0000256" key="2">
    <source>
        <dbReference type="SAM" id="MobiDB-lite"/>
    </source>
</evidence>
<dbReference type="EMBL" id="JAACFV010000032">
    <property type="protein sequence ID" value="KAF7510250.1"/>
    <property type="molecule type" value="Genomic_DNA"/>
</dbReference>